<evidence type="ECO:0000313" key="2">
    <source>
        <dbReference type="EMBL" id="KAF2313569.1"/>
    </source>
</evidence>
<feature type="region of interest" description="Disordered" evidence="1">
    <location>
        <begin position="1"/>
        <end position="81"/>
    </location>
</feature>
<proteinExistence type="predicted"/>
<dbReference type="AlphaFoldDB" id="A0A6A6MNL4"/>
<feature type="compositionally biased region" description="Acidic residues" evidence="1">
    <location>
        <begin position="1"/>
        <end position="44"/>
    </location>
</feature>
<gene>
    <name evidence="2" type="ORF">GH714_011787</name>
</gene>
<sequence length="108" mass="12046">MLGPDLDGDGESDTDDMSNEDDDDSLSELDDEEDGDFIMDDADFDGGPGILEIVTEGDEDDDDSQVVESYSSGEEDDLVERNEITGQIFFDECTDDTKQKDAWRQQLF</sequence>
<reference evidence="2 3" key="1">
    <citation type="journal article" date="2020" name="Mol. Plant">
        <title>The Chromosome-Based Rubber Tree Genome Provides New Insights into Spurge Genome Evolution and Rubber Biosynthesis.</title>
        <authorList>
            <person name="Liu J."/>
            <person name="Shi C."/>
            <person name="Shi C.C."/>
            <person name="Li W."/>
            <person name="Zhang Q.J."/>
            <person name="Zhang Y."/>
            <person name="Li K."/>
            <person name="Lu H.F."/>
            <person name="Shi C."/>
            <person name="Zhu S.T."/>
            <person name="Xiao Z.Y."/>
            <person name="Nan H."/>
            <person name="Yue Y."/>
            <person name="Zhu X.G."/>
            <person name="Wu Y."/>
            <person name="Hong X.N."/>
            <person name="Fan G.Y."/>
            <person name="Tong Y."/>
            <person name="Zhang D."/>
            <person name="Mao C.L."/>
            <person name="Liu Y.L."/>
            <person name="Hao S.J."/>
            <person name="Liu W.Q."/>
            <person name="Lv M.Q."/>
            <person name="Zhang H.B."/>
            <person name="Liu Y."/>
            <person name="Hu-Tang G.R."/>
            <person name="Wang J.P."/>
            <person name="Wang J.H."/>
            <person name="Sun Y.H."/>
            <person name="Ni S.B."/>
            <person name="Chen W.B."/>
            <person name="Zhang X.C."/>
            <person name="Jiao Y.N."/>
            <person name="Eichler E.E."/>
            <person name="Li G.H."/>
            <person name="Liu X."/>
            <person name="Gao L.Z."/>
        </authorList>
    </citation>
    <scope>NUCLEOTIDE SEQUENCE [LARGE SCALE GENOMIC DNA]</scope>
    <source>
        <strain evidence="3">cv. GT1</strain>
        <tissue evidence="2">Leaf</tissue>
    </source>
</reference>
<dbReference type="Proteomes" id="UP000467840">
    <property type="component" value="Chromosome 15"/>
</dbReference>
<evidence type="ECO:0000256" key="1">
    <source>
        <dbReference type="SAM" id="MobiDB-lite"/>
    </source>
</evidence>
<protein>
    <submittedName>
        <fullName evidence="2">Uncharacterized protein</fullName>
    </submittedName>
</protein>
<evidence type="ECO:0000313" key="3">
    <source>
        <dbReference type="Proteomes" id="UP000467840"/>
    </source>
</evidence>
<feature type="compositionally biased region" description="Acidic residues" evidence="1">
    <location>
        <begin position="55"/>
        <end position="65"/>
    </location>
</feature>
<keyword evidence="3" id="KW-1185">Reference proteome</keyword>
<organism evidence="2 3">
    <name type="scientific">Hevea brasiliensis</name>
    <name type="common">Para rubber tree</name>
    <name type="synonym">Siphonia brasiliensis</name>
    <dbReference type="NCBI Taxonomy" id="3981"/>
    <lineage>
        <taxon>Eukaryota</taxon>
        <taxon>Viridiplantae</taxon>
        <taxon>Streptophyta</taxon>
        <taxon>Embryophyta</taxon>
        <taxon>Tracheophyta</taxon>
        <taxon>Spermatophyta</taxon>
        <taxon>Magnoliopsida</taxon>
        <taxon>eudicotyledons</taxon>
        <taxon>Gunneridae</taxon>
        <taxon>Pentapetalae</taxon>
        <taxon>rosids</taxon>
        <taxon>fabids</taxon>
        <taxon>Malpighiales</taxon>
        <taxon>Euphorbiaceae</taxon>
        <taxon>Crotonoideae</taxon>
        <taxon>Micrandreae</taxon>
        <taxon>Hevea</taxon>
    </lineage>
</organism>
<name>A0A6A6MNL4_HEVBR</name>
<comment type="caution">
    <text evidence="2">The sequence shown here is derived from an EMBL/GenBank/DDBJ whole genome shotgun (WGS) entry which is preliminary data.</text>
</comment>
<accession>A0A6A6MNL4</accession>
<dbReference type="EMBL" id="JAAGAX010000005">
    <property type="protein sequence ID" value="KAF2313569.1"/>
    <property type="molecule type" value="Genomic_DNA"/>
</dbReference>